<name>A0A453S7H3_AEGTS</name>
<reference evidence="1" key="3">
    <citation type="journal article" date="2017" name="Nature">
        <title>Genome sequence of the progenitor of the wheat D genome Aegilops tauschii.</title>
        <authorList>
            <person name="Luo M.C."/>
            <person name="Gu Y.Q."/>
            <person name="Puiu D."/>
            <person name="Wang H."/>
            <person name="Twardziok S.O."/>
            <person name="Deal K.R."/>
            <person name="Huo N."/>
            <person name="Zhu T."/>
            <person name="Wang L."/>
            <person name="Wang Y."/>
            <person name="McGuire P.E."/>
            <person name="Liu S."/>
            <person name="Long H."/>
            <person name="Ramasamy R.K."/>
            <person name="Rodriguez J.C."/>
            <person name="Van S.L."/>
            <person name="Yuan L."/>
            <person name="Wang Z."/>
            <person name="Xia Z."/>
            <person name="Xiao L."/>
            <person name="Anderson O.D."/>
            <person name="Ouyang S."/>
            <person name="Liang Y."/>
            <person name="Zimin A.V."/>
            <person name="Pertea G."/>
            <person name="Qi P."/>
            <person name="Bennetzen J.L."/>
            <person name="Dai X."/>
            <person name="Dawson M.W."/>
            <person name="Muller H.G."/>
            <person name="Kugler K."/>
            <person name="Rivarola-Duarte L."/>
            <person name="Spannagl M."/>
            <person name="Mayer K.F.X."/>
            <person name="Lu F.H."/>
            <person name="Bevan M.W."/>
            <person name="Leroy P."/>
            <person name="Li P."/>
            <person name="You F.M."/>
            <person name="Sun Q."/>
            <person name="Liu Z."/>
            <person name="Lyons E."/>
            <person name="Wicker T."/>
            <person name="Salzberg S.L."/>
            <person name="Devos K.M."/>
            <person name="Dvorak J."/>
        </authorList>
    </citation>
    <scope>NUCLEOTIDE SEQUENCE [LARGE SCALE GENOMIC DNA]</scope>
    <source>
        <strain evidence="1">cv. AL8/78</strain>
    </source>
</reference>
<dbReference type="Gramene" id="AET7Gv20842800.2">
    <property type="protein sequence ID" value="AET7Gv20842800.2"/>
    <property type="gene ID" value="AET7Gv20842800"/>
</dbReference>
<protein>
    <submittedName>
        <fullName evidence="1">Uncharacterized protein</fullName>
    </submittedName>
</protein>
<reference evidence="1" key="5">
    <citation type="journal article" date="2021" name="G3 (Bethesda)">
        <title>Aegilops tauschii genome assembly Aet v5.0 features greater sequence contiguity and improved annotation.</title>
        <authorList>
            <person name="Wang L."/>
            <person name="Zhu T."/>
            <person name="Rodriguez J.C."/>
            <person name="Deal K.R."/>
            <person name="Dubcovsky J."/>
            <person name="McGuire P.E."/>
            <person name="Lux T."/>
            <person name="Spannagl M."/>
            <person name="Mayer K.F.X."/>
            <person name="Baldrich P."/>
            <person name="Meyers B.C."/>
            <person name="Huo N."/>
            <person name="Gu Y.Q."/>
            <person name="Zhou H."/>
            <person name="Devos K.M."/>
            <person name="Bennetzen J.L."/>
            <person name="Unver T."/>
            <person name="Budak H."/>
            <person name="Gulick P.J."/>
            <person name="Galiba G."/>
            <person name="Kalapos B."/>
            <person name="Nelson D.R."/>
            <person name="Li P."/>
            <person name="You F.M."/>
            <person name="Luo M.C."/>
            <person name="Dvorak J."/>
        </authorList>
    </citation>
    <scope>NUCLEOTIDE SEQUENCE [LARGE SCALE GENOMIC DNA]</scope>
    <source>
        <strain evidence="1">cv. AL8/78</strain>
    </source>
</reference>
<reference evidence="2" key="1">
    <citation type="journal article" date="2014" name="Science">
        <title>Ancient hybridizations among the ancestral genomes of bread wheat.</title>
        <authorList>
            <consortium name="International Wheat Genome Sequencing Consortium,"/>
            <person name="Marcussen T."/>
            <person name="Sandve S.R."/>
            <person name="Heier L."/>
            <person name="Spannagl M."/>
            <person name="Pfeifer M."/>
            <person name="Jakobsen K.S."/>
            <person name="Wulff B.B."/>
            <person name="Steuernagel B."/>
            <person name="Mayer K.F."/>
            <person name="Olsen O.A."/>
        </authorList>
    </citation>
    <scope>NUCLEOTIDE SEQUENCE [LARGE SCALE GENOMIC DNA]</scope>
    <source>
        <strain evidence="2">cv. AL8/78</strain>
    </source>
</reference>
<dbReference type="Proteomes" id="UP000015105">
    <property type="component" value="Chromosome 7D"/>
</dbReference>
<sequence length="115" mass="12965">KRVGSSRPSHRRIEPAARFLSRPPDFAILLARRVPACVADRWAPRTTACPSRPLGVWGSTAAAPPQLRSRAPASRRWRRRPIRTSALGRRQPATIRVDLRYQFSSSTTHLAITKF</sequence>
<evidence type="ECO:0000313" key="2">
    <source>
        <dbReference type="Proteomes" id="UP000015105"/>
    </source>
</evidence>
<reference evidence="2" key="2">
    <citation type="journal article" date="2017" name="Nat. Plants">
        <title>The Aegilops tauschii genome reveals multiple impacts of transposons.</title>
        <authorList>
            <person name="Zhao G."/>
            <person name="Zou C."/>
            <person name="Li K."/>
            <person name="Wang K."/>
            <person name="Li T."/>
            <person name="Gao L."/>
            <person name="Zhang X."/>
            <person name="Wang H."/>
            <person name="Yang Z."/>
            <person name="Liu X."/>
            <person name="Jiang W."/>
            <person name="Mao L."/>
            <person name="Kong X."/>
            <person name="Jiao Y."/>
            <person name="Jia J."/>
        </authorList>
    </citation>
    <scope>NUCLEOTIDE SEQUENCE [LARGE SCALE GENOMIC DNA]</scope>
    <source>
        <strain evidence="2">cv. AL8/78</strain>
    </source>
</reference>
<proteinExistence type="predicted"/>
<reference evidence="1" key="4">
    <citation type="submission" date="2019-03" db="UniProtKB">
        <authorList>
            <consortium name="EnsemblPlants"/>
        </authorList>
    </citation>
    <scope>IDENTIFICATION</scope>
</reference>
<keyword evidence="2" id="KW-1185">Reference proteome</keyword>
<dbReference type="EnsemblPlants" id="AET7Gv20842800.2">
    <property type="protein sequence ID" value="AET7Gv20842800.2"/>
    <property type="gene ID" value="AET7Gv20842800"/>
</dbReference>
<dbReference type="AlphaFoldDB" id="A0A453S7H3"/>
<organism evidence="1 2">
    <name type="scientific">Aegilops tauschii subsp. strangulata</name>
    <name type="common">Goatgrass</name>
    <dbReference type="NCBI Taxonomy" id="200361"/>
    <lineage>
        <taxon>Eukaryota</taxon>
        <taxon>Viridiplantae</taxon>
        <taxon>Streptophyta</taxon>
        <taxon>Embryophyta</taxon>
        <taxon>Tracheophyta</taxon>
        <taxon>Spermatophyta</taxon>
        <taxon>Magnoliopsida</taxon>
        <taxon>Liliopsida</taxon>
        <taxon>Poales</taxon>
        <taxon>Poaceae</taxon>
        <taxon>BOP clade</taxon>
        <taxon>Pooideae</taxon>
        <taxon>Triticodae</taxon>
        <taxon>Triticeae</taxon>
        <taxon>Triticinae</taxon>
        <taxon>Aegilops</taxon>
    </lineage>
</organism>
<evidence type="ECO:0000313" key="1">
    <source>
        <dbReference type="EnsemblPlants" id="AET7Gv20842800.2"/>
    </source>
</evidence>
<accession>A0A453S7H3</accession>